<name>Q1ILX1_KORVE</name>
<keyword evidence="1" id="KW-1133">Transmembrane helix</keyword>
<feature type="transmembrane region" description="Helical" evidence="1">
    <location>
        <begin position="260"/>
        <end position="277"/>
    </location>
</feature>
<dbReference type="STRING" id="204669.Acid345_3128"/>
<reference evidence="2 3" key="1">
    <citation type="journal article" date="2009" name="Appl. Environ. Microbiol.">
        <title>Three genomes from the phylum Acidobacteria provide insight into the lifestyles of these microorganisms in soils.</title>
        <authorList>
            <person name="Ward N.L."/>
            <person name="Challacombe J.F."/>
            <person name="Janssen P.H."/>
            <person name="Henrissat B."/>
            <person name="Coutinho P.M."/>
            <person name="Wu M."/>
            <person name="Xie G."/>
            <person name="Haft D.H."/>
            <person name="Sait M."/>
            <person name="Badger J."/>
            <person name="Barabote R.D."/>
            <person name="Bradley B."/>
            <person name="Brettin T.S."/>
            <person name="Brinkac L.M."/>
            <person name="Bruce D."/>
            <person name="Creasy T."/>
            <person name="Daugherty S.C."/>
            <person name="Davidsen T.M."/>
            <person name="DeBoy R.T."/>
            <person name="Detter J.C."/>
            <person name="Dodson R.J."/>
            <person name="Durkin A.S."/>
            <person name="Ganapathy A."/>
            <person name="Gwinn-Giglio M."/>
            <person name="Han C.S."/>
            <person name="Khouri H."/>
            <person name="Kiss H."/>
            <person name="Kothari S.P."/>
            <person name="Madupu R."/>
            <person name="Nelson K.E."/>
            <person name="Nelson W.C."/>
            <person name="Paulsen I."/>
            <person name="Penn K."/>
            <person name="Ren Q."/>
            <person name="Rosovitz M.J."/>
            <person name="Selengut J.D."/>
            <person name="Shrivastava S."/>
            <person name="Sullivan S.A."/>
            <person name="Tapia R."/>
            <person name="Thompson L.S."/>
            <person name="Watkins K.L."/>
            <person name="Yang Q."/>
            <person name="Yu C."/>
            <person name="Zafar N."/>
            <person name="Zhou L."/>
            <person name="Kuske C.R."/>
        </authorList>
    </citation>
    <scope>NUCLEOTIDE SEQUENCE [LARGE SCALE GENOMIC DNA]</scope>
    <source>
        <strain evidence="2 3">Ellin345</strain>
    </source>
</reference>
<dbReference type="EMBL" id="CP000360">
    <property type="protein sequence ID" value="ABF42129.1"/>
    <property type="molecule type" value="Genomic_DNA"/>
</dbReference>
<feature type="transmembrane region" description="Helical" evidence="1">
    <location>
        <begin position="211"/>
        <end position="240"/>
    </location>
</feature>
<dbReference type="OrthoDB" id="9786218at2"/>
<feature type="transmembrane region" description="Helical" evidence="1">
    <location>
        <begin position="84"/>
        <end position="107"/>
    </location>
</feature>
<protein>
    <recommendedName>
        <fullName evidence="4">Glycosyltransferase RgtA/B/C/D-like domain-containing protein</fullName>
    </recommendedName>
</protein>
<keyword evidence="3" id="KW-1185">Reference proteome</keyword>
<keyword evidence="1" id="KW-0812">Transmembrane</keyword>
<dbReference type="AlphaFoldDB" id="Q1ILX1"/>
<keyword evidence="1" id="KW-0472">Membrane</keyword>
<dbReference type="HOGENOM" id="CLU_033063_0_0_0"/>
<feature type="transmembrane region" description="Helical" evidence="1">
    <location>
        <begin position="334"/>
        <end position="358"/>
    </location>
</feature>
<gene>
    <name evidence="2" type="ordered locus">Acid345_3128</name>
</gene>
<evidence type="ECO:0000313" key="3">
    <source>
        <dbReference type="Proteomes" id="UP000002432"/>
    </source>
</evidence>
<feature type="transmembrane region" description="Helical" evidence="1">
    <location>
        <begin position="289"/>
        <end position="314"/>
    </location>
</feature>
<dbReference type="Proteomes" id="UP000002432">
    <property type="component" value="Chromosome"/>
</dbReference>
<accession>Q1ILX1</accession>
<evidence type="ECO:0008006" key="4">
    <source>
        <dbReference type="Google" id="ProtNLM"/>
    </source>
</evidence>
<organism evidence="2 3">
    <name type="scientific">Koribacter versatilis (strain Ellin345)</name>
    <dbReference type="NCBI Taxonomy" id="204669"/>
    <lineage>
        <taxon>Bacteria</taxon>
        <taxon>Pseudomonadati</taxon>
        <taxon>Acidobacteriota</taxon>
        <taxon>Terriglobia</taxon>
        <taxon>Terriglobales</taxon>
        <taxon>Candidatus Korobacteraceae</taxon>
        <taxon>Candidatus Korobacter</taxon>
    </lineage>
</organism>
<dbReference type="EnsemblBacteria" id="ABF42129">
    <property type="protein sequence ID" value="ABF42129"/>
    <property type="gene ID" value="Acid345_3128"/>
</dbReference>
<proteinExistence type="predicted"/>
<feature type="transmembrane region" description="Helical" evidence="1">
    <location>
        <begin position="137"/>
        <end position="154"/>
    </location>
</feature>
<dbReference type="KEGG" id="aba:Acid345_3128"/>
<evidence type="ECO:0000313" key="2">
    <source>
        <dbReference type="EMBL" id="ABF42129.1"/>
    </source>
</evidence>
<dbReference type="RefSeq" id="WP_011523928.1">
    <property type="nucleotide sequence ID" value="NC_008009.1"/>
</dbReference>
<dbReference type="eggNOG" id="COG1287">
    <property type="taxonomic scope" value="Bacteria"/>
</dbReference>
<sequence>MGSDDRLSRYTKLFLGLGFLLALFGLCSGAIASADTWWHLATGRWILANHAVPRTDPFSFSAAGKPWVAHEYLTDILLYELYRFGGFIAMGVANSLVLTAAFAIIAHAARSSRWLAYAAALFAAFASRPAFAIRPQSFSLLFGAAFIWIIREGIARKRPRWFLGLPCLMLVWVQLHAGYLLGIGVIVILLIAELLDFAVKRSEGHPRQWLLPLLGAGAACIAVVPLNPNGFTMLTFPFFVMRLKITQDLTEWQPANLHDPHLYPFLALAAITLIALLTSKSKYRPGQFFLYFGLLAAALKTARNIPIFCLFAALMLADHLWTPSQWTLAPKYRVAMAGIVLVAGGVYCAEAASAGLAFQALAEKNLYPRDAANFIASHHLPANLLNDYSYGGYLIWRLYPEYPVYVDGRADLYGDKFLDEYVDLYYGRAEPSPFLDRNHINTVFLSPGSALATLMRLLCVRGPWQIVYEDPHAVIFVREQIH</sequence>
<evidence type="ECO:0000256" key="1">
    <source>
        <dbReference type="SAM" id="Phobius"/>
    </source>
</evidence>